<comment type="caution">
    <text evidence="7">The sequence shown here is derived from an EMBL/GenBank/DDBJ whole genome shotgun (WGS) entry which is preliminary data.</text>
</comment>
<dbReference type="PANTHER" id="PTHR24567:SF28">
    <property type="entry name" value="LISTERIOLYSIN REGULATORY PROTEIN"/>
    <property type="match status" value="1"/>
</dbReference>
<dbReference type="InterPro" id="IPR036388">
    <property type="entry name" value="WH-like_DNA-bd_sf"/>
</dbReference>
<gene>
    <name evidence="7" type="ORF">O9H85_16710</name>
</gene>
<dbReference type="Pfam" id="PF13545">
    <property type="entry name" value="HTH_Crp_2"/>
    <property type="match status" value="1"/>
</dbReference>
<accession>A0ABT4QB45</accession>
<keyword evidence="2" id="KW-0238">DNA-binding</keyword>
<dbReference type="PROSITE" id="PS51063">
    <property type="entry name" value="HTH_CRP_2"/>
    <property type="match status" value="1"/>
</dbReference>
<dbReference type="Proteomes" id="UP001527882">
    <property type="component" value="Unassembled WGS sequence"/>
</dbReference>
<evidence type="ECO:0000313" key="8">
    <source>
        <dbReference type="Proteomes" id="UP001527882"/>
    </source>
</evidence>
<dbReference type="SMART" id="SM00419">
    <property type="entry name" value="HTH_CRP"/>
    <property type="match status" value="1"/>
</dbReference>
<keyword evidence="3" id="KW-0010">Activator</keyword>
<evidence type="ECO:0000256" key="3">
    <source>
        <dbReference type="ARBA" id="ARBA00023159"/>
    </source>
</evidence>
<evidence type="ECO:0000256" key="2">
    <source>
        <dbReference type="ARBA" id="ARBA00023125"/>
    </source>
</evidence>
<evidence type="ECO:0000256" key="1">
    <source>
        <dbReference type="ARBA" id="ARBA00023015"/>
    </source>
</evidence>
<dbReference type="EMBL" id="JAQAGZ010000010">
    <property type="protein sequence ID" value="MCZ8514034.1"/>
    <property type="molecule type" value="Genomic_DNA"/>
</dbReference>
<evidence type="ECO:0000259" key="6">
    <source>
        <dbReference type="PROSITE" id="PS51063"/>
    </source>
</evidence>
<dbReference type="PANTHER" id="PTHR24567">
    <property type="entry name" value="CRP FAMILY TRANSCRIPTIONAL REGULATORY PROTEIN"/>
    <property type="match status" value="1"/>
</dbReference>
<dbReference type="SUPFAM" id="SSF46785">
    <property type="entry name" value="Winged helix' DNA-binding domain"/>
    <property type="match status" value="1"/>
</dbReference>
<dbReference type="InterPro" id="IPR036390">
    <property type="entry name" value="WH_DNA-bd_sf"/>
</dbReference>
<dbReference type="InterPro" id="IPR050397">
    <property type="entry name" value="Env_Response_Regulators"/>
</dbReference>
<dbReference type="InterPro" id="IPR012318">
    <property type="entry name" value="HTH_CRP"/>
</dbReference>
<dbReference type="SUPFAM" id="SSF51206">
    <property type="entry name" value="cAMP-binding domain-like"/>
    <property type="match status" value="1"/>
</dbReference>
<dbReference type="InterPro" id="IPR014710">
    <property type="entry name" value="RmlC-like_jellyroll"/>
</dbReference>
<dbReference type="Gene3D" id="2.60.120.10">
    <property type="entry name" value="Jelly Rolls"/>
    <property type="match status" value="1"/>
</dbReference>
<dbReference type="InterPro" id="IPR000595">
    <property type="entry name" value="cNMP-bd_dom"/>
</dbReference>
<protein>
    <submittedName>
        <fullName evidence="7">Crp/Fnr family transcriptional regulator</fullName>
    </submittedName>
</protein>
<evidence type="ECO:0000256" key="4">
    <source>
        <dbReference type="ARBA" id="ARBA00023163"/>
    </source>
</evidence>
<evidence type="ECO:0000313" key="7">
    <source>
        <dbReference type="EMBL" id="MCZ8514034.1"/>
    </source>
</evidence>
<dbReference type="PRINTS" id="PR00034">
    <property type="entry name" value="HTHCRP"/>
</dbReference>
<dbReference type="InterPro" id="IPR018490">
    <property type="entry name" value="cNMP-bd_dom_sf"/>
</dbReference>
<keyword evidence="4" id="KW-0804">Transcription</keyword>
<evidence type="ECO:0000259" key="5">
    <source>
        <dbReference type="PROSITE" id="PS50042"/>
    </source>
</evidence>
<feature type="domain" description="Cyclic nucleotide-binding" evidence="5">
    <location>
        <begin position="12"/>
        <end position="135"/>
    </location>
</feature>
<keyword evidence="8" id="KW-1185">Reference proteome</keyword>
<dbReference type="PROSITE" id="PS50042">
    <property type="entry name" value="CNMP_BINDING_3"/>
    <property type="match status" value="1"/>
</dbReference>
<organism evidence="7 8">
    <name type="scientific">Paenibacillus gyeongsangnamensis</name>
    <dbReference type="NCBI Taxonomy" id="3388067"/>
    <lineage>
        <taxon>Bacteria</taxon>
        <taxon>Bacillati</taxon>
        <taxon>Bacillota</taxon>
        <taxon>Bacilli</taxon>
        <taxon>Bacillales</taxon>
        <taxon>Paenibacillaceae</taxon>
        <taxon>Paenibacillus</taxon>
    </lineage>
</organism>
<name>A0ABT4QB45_9BACL</name>
<dbReference type="SMART" id="SM00100">
    <property type="entry name" value="cNMP"/>
    <property type="match status" value="1"/>
</dbReference>
<dbReference type="CDD" id="cd00038">
    <property type="entry name" value="CAP_ED"/>
    <property type="match status" value="1"/>
</dbReference>
<dbReference type="Pfam" id="PF00027">
    <property type="entry name" value="cNMP_binding"/>
    <property type="match status" value="1"/>
</dbReference>
<dbReference type="RefSeq" id="WP_269882551.1">
    <property type="nucleotide sequence ID" value="NZ_JAQAGZ010000010.1"/>
</dbReference>
<reference evidence="7 8" key="1">
    <citation type="submission" date="2022-12" db="EMBL/GenBank/DDBJ databases">
        <title>Draft genome sequence of Paenibacillus sp. dW9.</title>
        <authorList>
            <person name="Choi E.-W."/>
            <person name="Kim D.-U."/>
        </authorList>
    </citation>
    <scope>NUCLEOTIDE SEQUENCE [LARGE SCALE GENOMIC DNA]</scope>
    <source>
        <strain evidence="8">dW9</strain>
    </source>
</reference>
<keyword evidence="1" id="KW-0805">Transcription regulation</keyword>
<sequence>MDKLWYLSRISLFESLSTEDLKQIDQMAPMTHFNKLPKNTIIQRPDLAIEGLFIVKEGKVRLYKLNDEGKQFTLGILGSGNMFGEVHFISLGTKGVYIETVEETLICSLTKNQFENFLLKRPMLAIKLLQVLSKRLQEQEELLEIIALGNLKDQVLFLLIKLADQFGIAAEDGMIKIDMPLTHQELANMLGATRESVTIVLNDLVKENIVITGRKSILLRENIVTGKLKGMKVENTP</sequence>
<dbReference type="Gene3D" id="1.10.10.10">
    <property type="entry name" value="Winged helix-like DNA-binding domain superfamily/Winged helix DNA-binding domain"/>
    <property type="match status" value="1"/>
</dbReference>
<proteinExistence type="predicted"/>
<feature type="domain" description="HTH crp-type" evidence="6">
    <location>
        <begin position="149"/>
        <end position="223"/>
    </location>
</feature>